<dbReference type="GO" id="GO:0003677">
    <property type="term" value="F:DNA binding"/>
    <property type="evidence" value="ECO:0007669"/>
    <property type="project" value="UniProtKB-UniRule"/>
</dbReference>
<gene>
    <name evidence="4" type="ORF">ODU72_06500</name>
</gene>
<dbReference type="Gene3D" id="1.10.357.10">
    <property type="entry name" value="Tetracycline Repressor, domain 2"/>
    <property type="match status" value="1"/>
</dbReference>
<accession>A0A9X3W5P9</accession>
<reference evidence="4" key="2">
    <citation type="submission" date="2022-10" db="EMBL/GenBank/DDBJ databases">
        <authorList>
            <person name="Kostovova I."/>
            <person name="Moravkova M."/>
            <person name="Pechar R."/>
        </authorList>
    </citation>
    <scope>NUCLEOTIDE SEQUENCE</scope>
    <source>
        <strain evidence="4">M490A</strain>
    </source>
</reference>
<keyword evidence="1 2" id="KW-0238">DNA-binding</keyword>
<dbReference type="PROSITE" id="PS50977">
    <property type="entry name" value="HTH_TETR_2"/>
    <property type="match status" value="1"/>
</dbReference>
<evidence type="ECO:0000313" key="4">
    <source>
        <dbReference type="EMBL" id="MDB6258322.1"/>
    </source>
</evidence>
<evidence type="ECO:0000256" key="1">
    <source>
        <dbReference type="ARBA" id="ARBA00023125"/>
    </source>
</evidence>
<comment type="caution">
    <text evidence="4">The sequence shown here is derived from an EMBL/GenBank/DDBJ whole genome shotgun (WGS) entry which is preliminary data.</text>
</comment>
<feature type="domain" description="HTH tetR-type" evidence="3">
    <location>
        <begin position="6"/>
        <end position="66"/>
    </location>
</feature>
<evidence type="ECO:0000256" key="2">
    <source>
        <dbReference type="PROSITE-ProRule" id="PRU00335"/>
    </source>
</evidence>
<evidence type="ECO:0000313" key="5">
    <source>
        <dbReference type="Proteomes" id="UP001141981"/>
    </source>
</evidence>
<sequence length="191" mass="21707">MAQKRNLDLDKIIDQATELICENGLDKMTMPTLAKSLGVRSQSLYHYVSGRKQLLSLIGARQVKILRHKLMNDLIGISGKGALLKFADTVRDFLLSDRALSSIVYHLNEYPKDAEISQEIFNLIKLGEKLNFRKESVISFHALIGAVLGYVFLDNSSTFVDETKDESNRNYHEMILRLVEPEPDLQKLGRK</sequence>
<protein>
    <submittedName>
        <fullName evidence="4">TetR/AcrR family transcriptional regulator</fullName>
    </submittedName>
</protein>
<dbReference type="RefSeq" id="WP_271864485.1">
    <property type="nucleotide sequence ID" value="NZ_JAOTGQ010000005.1"/>
</dbReference>
<dbReference type="InterPro" id="IPR001647">
    <property type="entry name" value="HTH_TetR"/>
</dbReference>
<dbReference type="EMBL" id="JAOTGY010000011">
    <property type="protein sequence ID" value="MDB6258322.1"/>
    <property type="molecule type" value="Genomic_DNA"/>
</dbReference>
<dbReference type="SUPFAM" id="SSF46689">
    <property type="entry name" value="Homeodomain-like"/>
    <property type="match status" value="1"/>
</dbReference>
<dbReference type="AlphaFoldDB" id="A0A9X3W5P9"/>
<name>A0A9X3W5P9_LACAM</name>
<organism evidence="4 5">
    <name type="scientific">Lactobacillus amylovorus</name>
    <dbReference type="NCBI Taxonomy" id="1604"/>
    <lineage>
        <taxon>Bacteria</taxon>
        <taxon>Bacillati</taxon>
        <taxon>Bacillota</taxon>
        <taxon>Bacilli</taxon>
        <taxon>Lactobacillales</taxon>
        <taxon>Lactobacillaceae</taxon>
        <taxon>Lactobacillus</taxon>
    </lineage>
</organism>
<dbReference type="PRINTS" id="PR00455">
    <property type="entry name" value="HTHTETR"/>
</dbReference>
<feature type="DNA-binding region" description="H-T-H motif" evidence="2">
    <location>
        <begin position="29"/>
        <end position="48"/>
    </location>
</feature>
<proteinExistence type="predicted"/>
<evidence type="ECO:0000259" key="3">
    <source>
        <dbReference type="PROSITE" id="PS50977"/>
    </source>
</evidence>
<dbReference type="Proteomes" id="UP001141981">
    <property type="component" value="Unassembled WGS sequence"/>
</dbReference>
<reference evidence="4" key="1">
    <citation type="journal article" date="2022" name="Microorganisms">
        <title>Antibiotic Susceptibility, Resistance Gene Determinants and Corresponding Genomic Regions in Lactobacillus amylovorus Isolates Derived from Wild Boars and Domestic Pigs.</title>
        <authorList>
            <person name="Moravkova M."/>
            <person name="Kostovova I."/>
            <person name="Kavanova K."/>
            <person name="Pechar R."/>
            <person name="Stanek S."/>
            <person name="Brychta A."/>
            <person name="Zeman M."/>
            <person name="Kubasova T."/>
        </authorList>
    </citation>
    <scope>NUCLEOTIDE SEQUENCE</scope>
    <source>
        <strain evidence="4">M490A</strain>
    </source>
</reference>
<dbReference type="Pfam" id="PF00440">
    <property type="entry name" value="TetR_N"/>
    <property type="match status" value="1"/>
</dbReference>
<dbReference type="InterPro" id="IPR009057">
    <property type="entry name" value="Homeodomain-like_sf"/>
</dbReference>